<sequence length="379" mass="40267">MVLLMLAATLYGVLQLVVLAWPTRTVRLPTALLAIAVGVYACGALGLTLELLVAHGLAASSDLQLQDAIRQASPTIDPIIEELVKIVPLLLIGINVRSRLQHGLTDYVVLGAGLGAGFGLLEAVGRFGMDADHAIPISGGGWILPSFSSPYIPGVKQFLSTAFPAPAGSLDIADLAKLASGLSSGTSIHLAWTALAGLGVGLLLRERRWTKLLGLLPIGFACSLHTLHNYVAVNSDSAAEPFSSALENLLWLVPLIGLAVAMALDLKTLHRAKSVVPEVLLPGERPGPAAVLRFSLTAVPWTVWIALRFILVRRSLWFLTARTTPAVAEPLRVVVAELVTEMQAAGNRQAWRGLQVRAILLPAIGGWKRRALLAVLWLA</sequence>
<keyword evidence="2" id="KW-0482">Metalloprotease</keyword>
<dbReference type="GO" id="GO:0006508">
    <property type="term" value="P:proteolysis"/>
    <property type="evidence" value="ECO:0007669"/>
    <property type="project" value="UniProtKB-KW"/>
</dbReference>
<dbReference type="GO" id="GO:0008237">
    <property type="term" value="F:metallopeptidase activity"/>
    <property type="evidence" value="ECO:0007669"/>
    <property type="project" value="UniProtKB-KW"/>
</dbReference>
<feature type="transmembrane region" description="Helical" evidence="1">
    <location>
        <begin position="187"/>
        <end position="205"/>
    </location>
</feature>
<dbReference type="InterPro" id="IPR026898">
    <property type="entry name" value="PrsW"/>
</dbReference>
<dbReference type="EMBL" id="SJKD01000014">
    <property type="protein sequence ID" value="TCC39160.1"/>
    <property type="molecule type" value="Genomic_DNA"/>
</dbReference>
<organism evidence="2 3">
    <name type="scientific">Kribbella capetownensis</name>
    <dbReference type="NCBI Taxonomy" id="1572659"/>
    <lineage>
        <taxon>Bacteria</taxon>
        <taxon>Bacillati</taxon>
        <taxon>Actinomycetota</taxon>
        <taxon>Actinomycetes</taxon>
        <taxon>Propionibacteriales</taxon>
        <taxon>Kribbellaceae</taxon>
        <taxon>Kribbella</taxon>
    </lineage>
</organism>
<feature type="transmembrane region" description="Helical" evidence="1">
    <location>
        <begin position="212"/>
        <end position="231"/>
    </location>
</feature>
<accession>A0A4R0J1D5</accession>
<dbReference type="RefSeq" id="WP_131518942.1">
    <property type="nucleotide sequence ID" value="NZ_SJKD01000014.1"/>
</dbReference>
<protein>
    <submittedName>
        <fullName evidence="2">PrsW family intramembrane metalloprotease</fullName>
    </submittedName>
</protein>
<dbReference type="Pfam" id="PF13367">
    <property type="entry name" value="PrsW-protease"/>
    <property type="match status" value="1"/>
</dbReference>
<dbReference type="AlphaFoldDB" id="A0A4R0J1D5"/>
<comment type="caution">
    <text evidence="2">The sequence shown here is derived from an EMBL/GenBank/DDBJ whole genome shotgun (WGS) entry which is preliminary data.</text>
</comment>
<keyword evidence="1" id="KW-0472">Membrane</keyword>
<keyword evidence="2" id="KW-0378">Hydrolase</keyword>
<name>A0A4R0J1D5_9ACTN</name>
<dbReference type="OrthoDB" id="3917849at2"/>
<reference evidence="2 3" key="1">
    <citation type="submission" date="2019-02" db="EMBL/GenBank/DDBJ databases">
        <title>Kribbella capetownensis sp. nov. and Kribbella speibonae sp. nov., isolated from soil.</title>
        <authorList>
            <person name="Curtis S.M."/>
            <person name="Norton I."/>
            <person name="Everest G.J."/>
            <person name="Meyers P.R."/>
        </authorList>
    </citation>
    <scope>NUCLEOTIDE SEQUENCE [LARGE SCALE GENOMIC DNA]</scope>
    <source>
        <strain evidence="2 3">YM53</strain>
    </source>
</reference>
<feature type="transmembrane region" description="Helical" evidence="1">
    <location>
        <begin position="104"/>
        <end position="121"/>
    </location>
</feature>
<evidence type="ECO:0000256" key="1">
    <source>
        <dbReference type="SAM" id="Phobius"/>
    </source>
</evidence>
<keyword evidence="1" id="KW-1133">Transmembrane helix</keyword>
<feature type="transmembrane region" description="Helical" evidence="1">
    <location>
        <begin position="30"/>
        <end position="53"/>
    </location>
</feature>
<evidence type="ECO:0000313" key="2">
    <source>
        <dbReference type="EMBL" id="TCC39160.1"/>
    </source>
</evidence>
<feature type="transmembrane region" description="Helical" evidence="1">
    <location>
        <begin position="290"/>
        <end position="311"/>
    </location>
</feature>
<proteinExistence type="predicted"/>
<keyword evidence="3" id="KW-1185">Reference proteome</keyword>
<evidence type="ECO:0000313" key="3">
    <source>
        <dbReference type="Proteomes" id="UP000293342"/>
    </source>
</evidence>
<keyword evidence="2" id="KW-0645">Protease</keyword>
<gene>
    <name evidence="2" type="ORF">E0H75_39965</name>
</gene>
<keyword evidence="1" id="KW-0812">Transmembrane</keyword>
<dbReference type="Proteomes" id="UP000293342">
    <property type="component" value="Unassembled WGS sequence"/>
</dbReference>